<accession>A0A1H3MG81</accession>
<dbReference type="Gene3D" id="2.30.31.10">
    <property type="entry name" value="Transcriptional Coactivator Pc4, Chain A"/>
    <property type="match status" value="1"/>
</dbReference>
<dbReference type="InterPro" id="IPR009044">
    <property type="entry name" value="ssDNA-bd_transcriptional_reg"/>
</dbReference>
<dbReference type="STRING" id="321339.SAMN05444340_1178"/>
<dbReference type="Pfam" id="PF02229">
    <property type="entry name" value="PC4"/>
    <property type="match status" value="1"/>
</dbReference>
<name>A0A1H3MG81_9RHOB</name>
<protein>
    <submittedName>
        <fullName evidence="2">Transcriptional Coactivator p15 (PC4)</fullName>
    </submittedName>
</protein>
<dbReference type="AlphaFoldDB" id="A0A1H3MG81"/>
<proteinExistence type="predicted"/>
<dbReference type="GO" id="GO:0006355">
    <property type="term" value="P:regulation of DNA-templated transcription"/>
    <property type="evidence" value="ECO:0007669"/>
    <property type="project" value="InterPro"/>
</dbReference>
<dbReference type="RefSeq" id="WP_089885031.1">
    <property type="nucleotide sequence ID" value="NZ_FNPF01000017.1"/>
</dbReference>
<sequence length="67" mass="7646">MTHVATIRKNQREEVRVSVDEFKGRKLLNVRVWFEAEAGEYRPGKQGIALRLDLVPELVAAIQEVGQ</sequence>
<evidence type="ECO:0000259" key="1">
    <source>
        <dbReference type="Pfam" id="PF02229"/>
    </source>
</evidence>
<evidence type="ECO:0000313" key="3">
    <source>
        <dbReference type="Proteomes" id="UP000199286"/>
    </source>
</evidence>
<evidence type="ECO:0000313" key="2">
    <source>
        <dbReference type="EMBL" id="SDY75646.1"/>
    </source>
</evidence>
<dbReference type="Proteomes" id="UP000199286">
    <property type="component" value="Unassembled WGS sequence"/>
</dbReference>
<keyword evidence="3" id="KW-1185">Reference proteome</keyword>
<organism evidence="2 3">
    <name type="scientific">Citreimonas salinaria</name>
    <dbReference type="NCBI Taxonomy" id="321339"/>
    <lineage>
        <taxon>Bacteria</taxon>
        <taxon>Pseudomonadati</taxon>
        <taxon>Pseudomonadota</taxon>
        <taxon>Alphaproteobacteria</taxon>
        <taxon>Rhodobacterales</taxon>
        <taxon>Roseobacteraceae</taxon>
        <taxon>Citreimonas</taxon>
    </lineage>
</organism>
<gene>
    <name evidence="2" type="ORF">SAMN05444340_1178</name>
</gene>
<feature type="domain" description="Transcriptional coactivator p15 (PC4) C-terminal" evidence="1">
    <location>
        <begin position="10"/>
        <end position="60"/>
    </location>
</feature>
<dbReference type="SUPFAM" id="SSF54447">
    <property type="entry name" value="ssDNA-binding transcriptional regulator domain"/>
    <property type="match status" value="1"/>
</dbReference>
<reference evidence="2 3" key="1">
    <citation type="submission" date="2016-10" db="EMBL/GenBank/DDBJ databases">
        <authorList>
            <person name="de Groot N.N."/>
        </authorList>
    </citation>
    <scope>NUCLEOTIDE SEQUENCE [LARGE SCALE GENOMIC DNA]</scope>
    <source>
        <strain evidence="2 3">DSM 26880</strain>
    </source>
</reference>
<dbReference type="InterPro" id="IPR003173">
    <property type="entry name" value="PC4_C"/>
</dbReference>
<dbReference type="EMBL" id="FNPF01000017">
    <property type="protein sequence ID" value="SDY75646.1"/>
    <property type="molecule type" value="Genomic_DNA"/>
</dbReference>
<dbReference type="GO" id="GO:0003677">
    <property type="term" value="F:DNA binding"/>
    <property type="evidence" value="ECO:0007669"/>
    <property type="project" value="InterPro"/>
</dbReference>
<dbReference type="OrthoDB" id="47316at2"/>